<dbReference type="PANTHER" id="PTHR30520:SF6">
    <property type="entry name" value="FORMATE_NITRATE FAMILY TRANSPORTER (EUROFUNG)"/>
    <property type="match status" value="1"/>
</dbReference>
<dbReference type="InterPro" id="IPR000292">
    <property type="entry name" value="For/NO2_transpt"/>
</dbReference>
<dbReference type="EMBL" id="QPII01000004">
    <property type="protein sequence ID" value="RCV90131.1"/>
    <property type="molecule type" value="Genomic_DNA"/>
</dbReference>
<feature type="transmembrane region" description="Helical" evidence="6">
    <location>
        <begin position="195"/>
        <end position="216"/>
    </location>
</feature>
<dbReference type="Pfam" id="PF01226">
    <property type="entry name" value="Form_Nir_trans"/>
    <property type="match status" value="1"/>
</dbReference>
<accession>A0A368TZY7</accession>
<keyword evidence="4 6" id="KW-0472">Membrane</keyword>
<evidence type="ECO:0000256" key="2">
    <source>
        <dbReference type="ARBA" id="ARBA00022692"/>
    </source>
</evidence>
<proteinExistence type="inferred from homology"/>
<dbReference type="GO" id="GO:0005886">
    <property type="term" value="C:plasma membrane"/>
    <property type="evidence" value="ECO:0007669"/>
    <property type="project" value="TreeGrafter"/>
</dbReference>
<comment type="caution">
    <text evidence="7">The sequence shown here is derived from an EMBL/GenBank/DDBJ whole genome shotgun (WGS) entry which is preliminary data.</text>
</comment>
<feature type="transmembrane region" description="Helical" evidence="6">
    <location>
        <begin position="236"/>
        <end position="261"/>
    </location>
</feature>
<dbReference type="PANTHER" id="PTHR30520">
    <property type="entry name" value="FORMATE TRANSPORTER-RELATED"/>
    <property type="match status" value="1"/>
</dbReference>
<dbReference type="OrthoDB" id="9786493at2"/>
<protein>
    <submittedName>
        <fullName evidence="7">Formate/nitrite transporter family protein</fullName>
    </submittedName>
</protein>
<keyword evidence="2 6" id="KW-0812">Transmembrane</keyword>
<feature type="transmembrane region" description="Helical" evidence="6">
    <location>
        <begin position="164"/>
        <end position="183"/>
    </location>
</feature>
<evidence type="ECO:0000256" key="4">
    <source>
        <dbReference type="ARBA" id="ARBA00023136"/>
    </source>
</evidence>
<dbReference type="AlphaFoldDB" id="A0A368TZY7"/>
<dbReference type="PROSITE" id="PS01005">
    <property type="entry name" value="FORMATE_NITRITE_TP_1"/>
    <property type="match status" value="1"/>
</dbReference>
<feature type="transmembrane region" description="Helical" evidence="6">
    <location>
        <begin position="69"/>
        <end position="90"/>
    </location>
</feature>
<dbReference type="Gene3D" id="1.20.1080.10">
    <property type="entry name" value="Glycerol uptake facilitator protein"/>
    <property type="match status" value="1"/>
</dbReference>
<reference evidence="7 8" key="1">
    <citation type="submission" date="2018-07" db="EMBL/GenBank/DDBJ databases">
        <title>Halomonas montanilacus sp. nov., isolated from Lake Pengyan on Tibetan Plateau.</title>
        <authorList>
            <person name="Lu H."/>
            <person name="Xing P."/>
            <person name="Wu Q."/>
        </authorList>
    </citation>
    <scope>NUCLEOTIDE SEQUENCE [LARGE SCALE GENOMIC DNA]</scope>
    <source>
        <strain evidence="7 8">PYC7W</strain>
    </source>
</reference>
<evidence type="ECO:0000313" key="8">
    <source>
        <dbReference type="Proteomes" id="UP000252405"/>
    </source>
</evidence>
<dbReference type="GO" id="GO:0015499">
    <property type="term" value="F:formate transmembrane transporter activity"/>
    <property type="evidence" value="ECO:0007669"/>
    <property type="project" value="TreeGrafter"/>
</dbReference>
<keyword evidence="3 6" id="KW-1133">Transmembrane helix</keyword>
<dbReference type="InterPro" id="IPR023271">
    <property type="entry name" value="Aquaporin-like"/>
</dbReference>
<sequence length="273" mass="28438">MDKGYLFGDAYQPSQIARRVESMGVAKARADALTLLVLAVLAGAFISLGALLFTVIMTDSGLGFGVTRLLGGLGFCLGLVLVVIGGAELFTGNNLLAMAWASQLITTREVLRNWGLVYLGNVIGCLGTVLLVVWADIASLGGGNVGETALQIARGKAALSFSEAFARGILCNVLVCLAVWLAMGGHSVTDKILAILLPISAFVTLGFEHSIANWFFLPLGLALDGQATVTLTGSLVNLVVVSAGNIVGGTLLVAGVYWLAYLRTPDKPDDRPS</sequence>
<dbReference type="InterPro" id="IPR024002">
    <property type="entry name" value="For/NO2_transpt_CS"/>
</dbReference>
<dbReference type="RefSeq" id="WP_114478419.1">
    <property type="nucleotide sequence ID" value="NZ_QPII01000004.1"/>
</dbReference>
<comment type="similarity">
    <text evidence="5">Belongs to the FNT transporter (TC 1.A.16) family.</text>
</comment>
<dbReference type="Proteomes" id="UP000252405">
    <property type="component" value="Unassembled WGS sequence"/>
</dbReference>
<dbReference type="PROSITE" id="PS01006">
    <property type="entry name" value="FORMATE_NITRITE_TP_2"/>
    <property type="match status" value="1"/>
</dbReference>
<comment type="subcellular location">
    <subcellularLocation>
        <location evidence="1">Membrane</location>
        <topology evidence="1">Multi-pass membrane protein</topology>
    </subcellularLocation>
</comment>
<evidence type="ECO:0000313" key="7">
    <source>
        <dbReference type="EMBL" id="RCV90131.1"/>
    </source>
</evidence>
<evidence type="ECO:0000256" key="5">
    <source>
        <dbReference type="ARBA" id="ARBA00049660"/>
    </source>
</evidence>
<organism evidence="7 8">
    <name type="scientific">Billgrantia montanilacus</name>
    <dbReference type="NCBI Taxonomy" id="2282305"/>
    <lineage>
        <taxon>Bacteria</taxon>
        <taxon>Pseudomonadati</taxon>
        <taxon>Pseudomonadota</taxon>
        <taxon>Gammaproteobacteria</taxon>
        <taxon>Oceanospirillales</taxon>
        <taxon>Halomonadaceae</taxon>
        <taxon>Billgrantia</taxon>
    </lineage>
</organism>
<evidence type="ECO:0000256" key="1">
    <source>
        <dbReference type="ARBA" id="ARBA00004141"/>
    </source>
</evidence>
<evidence type="ECO:0000256" key="6">
    <source>
        <dbReference type="SAM" id="Phobius"/>
    </source>
</evidence>
<evidence type="ECO:0000256" key="3">
    <source>
        <dbReference type="ARBA" id="ARBA00022989"/>
    </source>
</evidence>
<keyword evidence="8" id="KW-1185">Reference proteome</keyword>
<gene>
    <name evidence="7" type="ORF">DU505_07725</name>
</gene>
<feature type="transmembrane region" description="Helical" evidence="6">
    <location>
        <begin position="111"/>
        <end position="135"/>
    </location>
</feature>
<name>A0A368TZY7_9GAMM</name>
<feature type="transmembrane region" description="Helical" evidence="6">
    <location>
        <begin position="32"/>
        <end position="57"/>
    </location>
</feature>